<dbReference type="RefSeq" id="WP_276649686.1">
    <property type="nucleotide sequence ID" value="NZ_JAAYSM010000377.1"/>
</dbReference>
<accession>A0A7X8C5B3</accession>
<dbReference type="PANTHER" id="PTHR34136:SF1">
    <property type="entry name" value="UDP-N-ACETYL-D-MANNOSAMINURONIC ACID TRANSFERASE"/>
    <property type="match status" value="1"/>
</dbReference>
<organism evidence="3 4">
    <name type="scientific">Globicatella sulfidifaciens</name>
    <dbReference type="NCBI Taxonomy" id="136093"/>
    <lineage>
        <taxon>Bacteria</taxon>
        <taxon>Bacillati</taxon>
        <taxon>Bacillota</taxon>
        <taxon>Bacilli</taxon>
        <taxon>Lactobacillales</taxon>
        <taxon>Aerococcaceae</taxon>
        <taxon>Globicatella</taxon>
    </lineage>
</organism>
<sequence>MNNELVTIFGIPFLNTTKNEFLANFLCKDITHNQKRFIVTANPEIVMQTMENPTYRQCVLQADYIIPDGIGIVMASKKMKTPLKERIPGFEIMMELIAHAETNDLSCYFFGADKETNNRFIEIIKSLHPKLKIAGHHHGYVDINDHKFVDQLRKTKPDFVFVALGMPIQEQWISKYIKYFDKGIFMGVGGSFDVVAGNVKRAPEIWLKFNLEWLYRLVQQPKRWKRVLKVFKFMFTILLGKDTKKYHMDQ</sequence>
<dbReference type="PANTHER" id="PTHR34136">
    <property type="match status" value="1"/>
</dbReference>
<gene>
    <name evidence="3" type="ORF">GX355_10445</name>
</gene>
<evidence type="ECO:0000256" key="2">
    <source>
        <dbReference type="ARBA" id="ARBA00022679"/>
    </source>
</evidence>
<dbReference type="InterPro" id="IPR004629">
    <property type="entry name" value="WecG_TagA_CpsF"/>
</dbReference>
<keyword evidence="2 3" id="KW-0808">Transferase</keyword>
<evidence type="ECO:0000256" key="1">
    <source>
        <dbReference type="ARBA" id="ARBA00022676"/>
    </source>
</evidence>
<keyword evidence="1" id="KW-0328">Glycosyltransferase</keyword>
<evidence type="ECO:0000313" key="4">
    <source>
        <dbReference type="Proteomes" id="UP000541058"/>
    </source>
</evidence>
<name>A0A7X8C5B3_9LACT</name>
<dbReference type="Proteomes" id="UP000541058">
    <property type="component" value="Unassembled WGS sequence"/>
</dbReference>
<dbReference type="CDD" id="cd06533">
    <property type="entry name" value="Glyco_transf_WecG_TagA"/>
    <property type="match status" value="1"/>
</dbReference>
<dbReference type="AlphaFoldDB" id="A0A7X8C5B3"/>
<dbReference type="Pfam" id="PF03808">
    <property type="entry name" value="Glyco_tran_WecG"/>
    <property type="match status" value="1"/>
</dbReference>
<evidence type="ECO:0000313" key="3">
    <source>
        <dbReference type="EMBL" id="NLJ19262.1"/>
    </source>
</evidence>
<protein>
    <submittedName>
        <fullName evidence="3">WecB/TagA/CpsF family glycosyltransferase</fullName>
    </submittedName>
</protein>
<dbReference type="NCBIfam" id="TIGR00696">
    <property type="entry name" value="wecG_tagA_cpsF"/>
    <property type="match status" value="1"/>
</dbReference>
<comment type="caution">
    <text evidence="3">The sequence shown here is derived from an EMBL/GenBank/DDBJ whole genome shotgun (WGS) entry which is preliminary data.</text>
</comment>
<reference evidence="3 4" key="1">
    <citation type="journal article" date="2020" name="Biotechnol. Biofuels">
        <title>New insights from the biogas microbiome by comprehensive genome-resolved metagenomics of nearly 1600 species originating from multiple anaerobic digesters.</title>
        <authorList>
            <person name="Campanaro S."/>
            <person name="Treu L."/>
            <person name="Rodriguez-R L.M."/>
            <person name="Kovalovszki A."/>
            <person name="Ziels R.M."/>
            <person name="Maus I."/>
            <person name="Zhu X."/>
            <person name="Kougias P.G."/>
            <person name="Basile A."/>
            <person name="Luo G."/>
            <person name="Schluter A."/>
            <person name="Konstantinidis K.T."/>
            <person name="Angelidaki I."/>
        </authorList>
    </citation>
    <scope>NUCLEOTIDE SEQUENCE [LARGE SCALE GENOMIC DNA]</scope>
    <source>
        <strain evidence="3">AS23ysBPME_34</strain>
    </source>
</reference>
<dbReference type="EMBL" id="JAAYSM010000377">
    <property type="protein sequence ID" value="NLJ19262.1"/>
    <property type="molecule type" value="Genomic_DNA"/>
</dbReference>
<proteinExistence type="predicted"/>
<dbReference type="GO" id="GO:0016758">
    <property type="term" value="F:hexosyltransferase activity"/>
    <property type="evidence" value="ECO:0007669"/>
    <property type="project" value="TreeGrafter"/>
</dbReference>